<reference evidence="2 3" key="1">
    <citation type="submission" date="2024-01" db="EMBL/GenBank/DDBJ databases">
        <title>A draft genome for a cacao thread blight-causing isolate of Paramarasmius palmivorus.</title>
        <authorList>
            <person name="Baruah I.K."/>
            <person name="Bukari Y."/>
            <person name="Amoako-Attah I."/>
            <person name="Meinhardt L.W."/>
            <person name="Bailey B.A."/>
            <person name="Cohen S.P."/>
        </authorList>
    </citation>
    <scope>NUCLEOTIDE SEQUENCE [LARGE SCALE GENOMIC DNA]</scope>
    <source>
        <strain evidence="2 3">GH-12</strain>
    </source>
</reference>
<feature type="transmembrane region" description="Helical" evidence="1">
    <location>
        <begin position="20"/>
        <end position="42"/>
    </location>
</feature>
<keyword evidence="1" id="KW-0472">Membrane</keyword>
<dbReference type="Proteomes" id="UP001383192">
    <property type="component" value="Unassembled WGS sequence"/>
</dbReference>
<gene>
    <name evidence="2" type="ORF">VNI00_006336</name>
</gene>
<dbReference type="AlphaFoldDB" id="A0AAW0D4P4"/>
<evidence type="ECO:0000313" key="2">
    <source>
        <dbReference type="EMBL" id="KAK7047568.1"/>
    </source>
</evidence>
<evidence type="ECO:0000256" key="1">
    <source>
        <dbReference type="SAM" id="Phobius"/>
    </source>
</evidence>
<organism evidence="2 3">
    <name type="scientific">Paramarasmius palmivorus</name>
    <dbReference type="NCBI Taxonomy" id="297713"/>
    <lineage>
        <taxon>Eukaryota</taxon>
        <taxon>Fungi</taxon>
        <taxon>Dikarya</taxon>
        <taxon>Basidiomycota</taxon>
        <taxon>Agaricomycotina</taxon>
        <taxon>Agaricomycetes</taxon>
        <taxon>Agaricomycetidae</taxon>
        <taxon>Agaricales</taxon>
        <taxon>Marasmiineae</taxon>
        <taxon>Marasmiaceae</taxon>
        <taxon>Paramarasmius</taxon>
    </lineage>
</organism>
<evidence type="ECO:0000313" key="3">
    <source>
        <dbReference type="Proteomes" id="UP001383192"/>
    </source>
</evidence>
<keyword evidence="1" id="KW-1133">Transmembrane helix</keyword>
<protein>
    <submittedName>
        <fullName evidence="2">Uncharacterized protein</fullName>
    </submittedName>
</protein>
<name>A0AAW0D4P4_9AGAR</name>
<comment type="caution">
    <text evidence="2">The sequence shown here is derived from an EMBL/GenBank/DDBJ whole genome shotgun (WGS) entry which is preliminary data.</text>
</comment>
<dbReference type="EMBL" id="JAYKXP010000019">
    <property type="protein sequence ID" value="KAK7047568.1"/>
    <property type="molecule type" value="Genomic_DNA"/>
</dbReference>
<keyword evidence="3" id="KW-1185">Reference proteome</keyword>
<proteinExistence type="predicted"/>
<keyword evidence="1" id="KW-0812">Transmembrane</keyword>
<sequence length="226" mass="24862">MPQLALQDLGIFVDASTDWGIGIIIGHIIFWTVLLPTIIIVISESAAEPAVIPDPKINVLLRLGPITNGSVDTIHNFLFQPQASIKLLHTNPLLPLRHLPTQTLPFVPRSQLASASTNGIRSFLAEPKRQNQRSGPKKILEWAQKAKQSSFAENSETKYGAGILRFMEFCDQNDIDEELRMPADATLIAAFVGCHLGKKFPVAQSRIGYLDYVLGISRLELPGTVT</sequence>
<accession>A0AAW0D4P4</accession>